<accession>A0A834FNF1</accession>
<feature type="compositionally biased region" description="Polar residues" evidence="1">
    <location>
        <begin position="1190"/>
        <end position="1199"/>
    </location>
</feature>
<feature type="region of interest" description="Disordered" evidence="1">
    <location>
        <begin position="1062"/>
        <end position="1086"/>
    </location>
</feature>
<feature type="compositionally biased region" description="Basic residues" evidence="1">
    <location>
        <begin position="1322"/>
        <end position="1333"/>
    </location>
</feature>
<dbReference type="PANTHER" id="PTHR15977:SF15">
    <property type="entry name" value="CILIA- AND FLAGELLA-ASSOCIATED PROTEIN 46"/>
    <property type="match status" value="1"/>
</dbReference>
<dbReference type="SUPFAM" id="SSF48452">
    <property type="entry name" value="TPR-like"/>
    <property type="match status" value="1"/>
</dbReference>
<dbReference type="GO" id="GO:0035082">
    <property type="term" value="P:axoneme assembly"/>
    <property type="evidence" value="ECO:0007669"/>
    <property type="project" value="InterPro"/>
</dbReference>
<feature type="compositionally biased region" description="Pro residues" evidence="1">
    <location>
        <begin position="1062"/>
        <end position="1074"/>
    </location>
</feature>
<evidence type="ECO:0000313" key="3">
    <source>
        <dbReference type="Proteomes" id="UP000646548"/>
    </source>
</evidence>
<dbReference type="InterPro" id="IPR039586">
    <property type="entry name" value="CFAP46"/>
</dbReference>
<dbReference type="Proteomes" id="UP000646548">
    <property type="component" value="Unassembled WGS sequence"/>
</dbReference>
<proteinExistence type="predicted"/>
<dbReference type="PANTHER" id="PTHR15977">
    <property type="entry name" value="CILIA- AND FLAGELLA-ASSOCIATED PROTEIN 46"/>
    <property type="match status" value="1"/>
</dbReference>
<gene>
    <name evidence="2" type="ORF">FQA47_000973</name>
</gene>
<feature type="region of interest" description="Disordered" evidence="1">
    <location>
        <begin position="1155"/>
        <end position="1199"/>
    </location>
</feature>
<protein>
    <submittedName>
        <fullName evidence="2">Cilia- and flagella-associated protein 46</fullName>
    </submittedName>
</protein>
<dbReference type="GO" id="GO:0060294">
    <property type="term" value="P:cilium movement involved in cell motility"/>
    <property type="evidence" value="ECO:0007669"/>
    <property type="project" value="InterPro"/>
</dbReference>
<dbReference type="EMBL" id="WKFB01000059">
    <property type="protein sequence ID" value="KAF6737384.1"/>
    <property type="molecule type" value="Genomic_DNA"/>
</dbReference>
<feature type="region of interest" description="Disordered" evidence="1">
    <location>
        <begin position="2032"/>
        <end position="2054"/>
    </location>
</feature>
<reference evidence="2" key="1">
    <citation type="journal article" name="BMC Genomics">
        <title>Long-read sequencing and de novo genome assembly of marine medaka (Oryzias melastigma).</title>
        <authorList>
            <person name="Liang P."/>
            <person name="Saqib H.S.A."/>
            <person name="Ni X."/>
            <person name="Shen Y."/>
        </authorList>
    </citation>
    <scope>NUCLEOTIDE SEQUENCE</scope>
    <source>
        <strain evidence="2">Bigg-433</strain>
    </source>
</reference>
<feature type="region of interest" description="Disordered" evidence="1">
    <location>
        <begin position="1317"/>
        <end position="1338"/>
    </location>
</feature>
<name>A0A834FNF1_ORYME</name>
<keyword evidence="2" id="KW-0969">Cilium</keyword>
<keyword evidence="2" id="KW-0282">Flagellum</keyword>
<sequence length="2345" mass="259852">MLVECFVDSGQRGDAVVSARATEEFITSHAPHLYPKLFILQVRHKLSEGDALLDMSRRSASLAVIYQMQELRRRIEMNENKVSQEDVETFENIFCLLVDGSEAPTSRGQSPPPARPSDRGASLLELAVLALQAKHQKVAEECLKELKSAGEANIDHRLMMECVDSEISLLNKEAKMDSKGCIEARLKEVEKLSQCLQTAVRAGSPKAVQAVCGALWNCCLPLLQHPLRTRIKAPLLTLAHVLEDMHSVLLEVRCHVHAELAVIEDEEGCLEASLTHLQKAMLLDSGAQRERLSSAFHLLQLRQNIYSEPTRTEEKAAALLQQTMDMPPHVNSNCRPVLVSVGLLLAPDEFQTLLDAESTLEFESGAQLAAKAQHHSACVQKAVRHLGRRSSDPESIERVKLWAALAKTARKQEVWDVCRAACRFCLLYDDGRWETSVTNESDAAGLQSCGPSLTSANRLQLLAEIHFISAEATIQKLLAEGVQQNSLAVPSLERRPGVSEEDWTAYRDWIHSLSAYATSSFMRAGELGAEIGEPWVVANAAIYLWNHNSHLLAKGEYQLLLPTFQSLLDRLQHTQEVGNSTLCVLLCDAVSRGLIQPISERDSAEPAPTGLKGKNRAEKRSERAASTHGASVEPAALQDVYKALELCDLALSMSKITQEAVPLAVRKRVLATWVQIKMLLQQQIDLKMDTLQDKREEVSAMTCVLVGVEMLTWNKSPGHTGFPVPSPSALVSMASECSWCDAVVELQVWCQLAAFCHRVNDHRSVLRCTLSALQLEEVAAHSLNTTPCVLFAPAAVKELLSSAACLRGLSLLHECRGDLSAYRQALQVLLSSVSFAKEAENGVLCVWAAGHYWSASLALTQNPEERLQLREDLEMVLDALFHISRCERGQRQRLATEEARSCEFSTHNSKTEDQALSLRAAISRCLLQLHIDEADFEGALKLLDKALTAMPRTRHRVPLLKCRVVVKTRLGQSVELDMQKLLEEGQQCCSFMWHQAALSAESVDQQLEFYQKAITSLTSSESRWQKVTLLLEFGSWLYWHNFPKADALQPVEWAIDLLLQPEPGPEEAPAPPPEMGKNPESAVTRESVLGVQGSSIESLSGLKEVRRLDGLIQAHTLLAVMSGMNSHEHQLHLLRAHTFVLQVWQVSMAGMSDISREKNQLHPPPSAGSKKGRDKDRKTKDLHSTEDKPQPSSLEKTVPSTPSEWVSFVCPDQARQIFRTSSSPHCINAHSIAKQTQSLFYLHLLDTELQALSLQLHTLPVLHLAEIIAHDLLERRELSDVYRLRIVRTCAQLGFDFHSPYQEELLTLTSVQEQEQMESHKATRLSGHKKSLHRAQNQENKALKRPVTLRHIRDVSAVDVWLDKADVCLSLRLYPSARQLLTEAHMLARKLGDENAVSRSLLGLACLACEEQNPAQALILLDEAQKLGGNEDFWFQLIQTRVTAVVAQRDRDSQTKVDEVIKAGCEALELRMSEKANRVSELKFKINSLEKRAAVEYIHAAAVVKPGGAFNSEHIWKLVSSCELLRKCASTFTELGRKEQAAEAHRESARGLRLLAACSSDSDEQQLFLLSSFSQMQLAVMLQEQVLLNTRSQLTPHERHEVSLAAMRKLLRLRLTLAEFCLDVLEERCALEACQALARAKKTPAEVALEEFTRLSPEPNSVQHEWLSVSRSLGQAALGQLAAVSAHSAADSVEIAARSLSLWGKFLGLLAATEEPTCLHALWEEQKTEAWCDPQAVCPERDDSGKDCDLSRADLRMNSGRGAELQRRPGVQKVLHEANKVLSEAVNLCLQHRLPVSTLADASLNMLKCNGRCDSAVAGQCLALFQSCCAAAATVEVLGSARIGSFQLPVPLGIRSDLLLSKEERPSSMLKGADASLSTASKAFSHMTVMSNHLSILSELPPGLHILLLQHSQSRSELFGAFYKPSAASEQTEGKTSHESAGTLTCTRVARVSVCPQALQALREKARLFSQRSQHSPVKEECRGGAEARLQSAAADSQSAVLFREVVQDMEDYLNPLLTQFSFSCLRPPASPFQGSERTKDEEDEASTAEPGEGLVMLADRDLLELPLESLSILQEEDLSFVSRDFSLQFFYSRLNSNKTQKVESDNKKDTKVSKGAKGKAHQSQAIKAVWENLILTDLPLAHTGQRSLSLMKEVLQTHMPHFTRLWGGSSVSESERVLRRCSAFVYMGKERFVGILPPERLAALNLSDCRLALLFDLVHSKADVHSQSNHGPHKSVPWLATQKPVETALWLSLSGISCVVLHQWACSPQQNALTAAAVLDDLLRVRKSSGQTIHSLRGGIPSAESQHRNTGLCVSWLERSDSYQLLRERHQCDINIYADTNKLL</sequence>
<comment type="caution">
    <text evidence="2">The sequence shown here is derived from an EMBL/GenBank/DDBJ whole genome shotgun (WGS) entry which is preliminary data.</text>
</comment>
<feature type="compositionally biased region" description="Basic and acidic residues" evidence="1">
    <location>
        <begin position="615"/>
        <end position="625"/>
    </location>
</feature>
<organism evidence="2 3">
    <name type="scientific">Oryzias melastigma</name>
    <name type="common">Marine medaka</name>
    <dbReference type="NCBI Taxonomy" id="30732"/>
    <lineage>
        <taxon>Eukaryota</taxon>
        <taxon>Metazoa</taxon>
        <taxon>Chordata</taxon>
        <taxon>Craniata</taxon>
        <taxon>Vertebrata</taxon>
        <taxon>Euteleostomi</taxon>
        <taxon>Actinopterygii</taxon>
        <taxon>Neopterygii</taxon>
        <taxon>Teleostei</taxon>
        <taxon>Neoteleostei</taxon>
        <taxon>Acanthomorphata</taxon>
        <taxon>Ovalentaria</taxon>
        <taxon>Atherinomorphae</taxon>
        <taxon>Beloniformes</taxon>
        <taxon>Adrianichthyidae</taxon>
        <taxon>Oryziinae</taxon>
        <taxon>Oryzias</taxon>
    </lineage>
</organism>
<evidence type="ECO:0000256" key="1">
    <source>
        <dbReference type="SAM" id="MobiDB-lite"/>
    </source>
</evidence>
<evidence type="ECO:0000313" key="2">
    <source>
        <dbReference type="EMBL" id="KAF6737384.1"/>
    </source>
</evidence>
<keyword evidence="2" id="KW-0966">Cell projection</keyword>
<feature type="region of interest" description="Disordered" evidence="1">
    <location>
        <begin position="598"/>
        <end position="630"/>
    </location>
</feature>
<dbReference type="InterPro" id="IPR011990">
    <property type="entry name" value="TPR-like_helical_dom_sf"/>
</dbReference>
<feature type="compositionally biased region" description="Basic and acidic residues" evidence="1">
    <location>
        <begin position="1171"/>
        <end position="1189"/>
    </location>
</feature>